<evidence type="ECO:0000256" key="5">
    <source>
        <dbReference type="ARBA" id="ARBA00023211"/>
    </source>
</evidence>
<keyword evidence="3 10" id="KW-0378">Hydrolase</keyword>
<comment type="subcellular location">
    <subcellularLocation>
        <location evidence="6">Cell projection</location>
        <location evidence="6">Pseudopodium</location>
    </subcellularLocation>
</comment>
<dbReference type="PROSITE" id="PS00125">
    <property type="entry name" value="SER_THR_PHOSPHATASE"/>
    <property type="match status" value="1"/>
</dbReference>
<dbReference type="AlphaFoldDB" id="A0A7R9A3M6"/>
<evidence type="ECO:0000256" key="10">
    <source>
        <dbReference type="RuleBase" id="RU004273"/>
    </source>
</evidence>
<dbReference type="SMART" id="SM00156">
    <property type="entry name" value="PP2Ac"/>
    <property type="match status" value="1"/>
</dbReference>
<dbReference type="Pfam" id="PF00149">
    <property type="entry name" value="Metallophos"/>
    <property type="match status" value="1"/>
</dbReference>
<dbReference type="Gene3D" id="3.60.21.10">
    <property type="match status" value="1"/>
</dbReference>
<name>A0A7R9A3M6_9CRUS</name>
<accession>A0A7R9A3M6</accession>
<evidence type="ECO:0000256" key="2">
    <source>
        <dbReference type="ARBA" id="ARBA00022723"/>
    </source>
</evidence>
<dbReference type="GO" id="GO:0005737">
    <property type="term" value="C:cytoplasm"/>
    <property type="evidence" value="ECO:0007669"/>
    <property type="project" value="TreeGrafter"/>
</dbReference>
<evidence type="ECO:0000256" key="6">
    <source>
        <dbReference type="ARBA" id="ARBA00037818"/>
    </source>
</evidence>
<evidence type="ECO:0000313" key="12">
    <source>
        <dbReference type="EMBL" id="CAD7242070.1"/>
    </source>
</evidence>
<dbReference type="EC" id="3.1.3.16" evidence="10"/>
<keyword evidence="5" id="KW-0464">Manganese</keyword>
<dbReference type="EMBL" id="LR899729">
    <property type="protein sequence ID" value="CAD7242070.1"/>
    <property type="molecule type" value="Genomic_DNA"/>
</dbReference>
<comment type="function">
    <text evidence="9">Probable phosphatase which plays a redundant role with gsp-4 in spermatogenesis by regulating sister chromatid segregation during meiosis. In addition, involved in sperm motility by controlling the dynamic disassembly of major sperm proteins (MSP) in the spermatozoan pseudopodium.</text>
</comment>
<dbReference type="GO" id="GO:0031272">
    <property type="term" value="P:regulation of pseudopodium assembly"/>
    <property type="evidence" value="ECO:0007669"/>
    <property type="project" value="UniProtKB-ARBA"/>
</dbReference>
<proteinExistence type="inferred from homology"/>
<dbReference type="GO" id="GO:0031143">
    <property type="term" value="C:pseudopodium"/>
    <property type="evidence" value="ECO:0007669"/>
    <property type="project" value="UniProtKB-SubCell"/>
</dbReference>
<keyword evidence="4" id="KW-0904">Protein phosphatase</keyword>
<organism evidence="12">
    <name type="scientific">Darwinula stevensoni</name>
    <dbReference type="NCBI Taxonomy" id="69355"/>
    <lineage>
        <taxon>Eukaryota</taxon>
        <taxon>Metazoa</taxon>
        <taxon>Ecdysozoa</taxon>
        <taxon>Arthropoda</taxon>
        <taxon>Crustacea</taxon>
        <taxon>Oligostraca</taxon>
        <taxon>Ostracoda</taxon>
        <taxon>Podocopa</taxon>
        <taxon>Podocopida</taxon>
        <taxon>Darwinulocopina</taxon>
        <taxon>Darwinuloidea</taxon>
        <taxon>Darwinulidae</taxon>
        <taxon>Darwinula</taxon>
    </lineage>
</organism>
<protein>
    <recommendedName>
        <fullName evidence="10">Serine/threonine-protein phosphatase</fullName>
        <ecNumber evidence="10">3.1.3.16</ecNumber>
    </recommendedName>
</protein>
<dbReference type="PRINTS" id="PR00114">
    <property type="entry name" value="STPHPHTASE"/>
</dbReference>
<dbReference type="InterPro" id="IPR006186">
    <property type="entry name" value="Ser/Thr-sp_prot-phosphatase"/>
</dbReference>
<dbReference type="OrthoDB" id="1930084at2759"/>
<comment type="catalytic activity">
    <reaction evidence="8 10">
        <text>O-phospho-L-threonyl-[protein] + H2O = L-threonyl-[protein] + phosphate</text>
        <dbReference type="Rhea" id="RHEA:47004"/>
        <dbReference type="Rhea" id="RHEA-COMP:11060"/>
        <dbReference type="Rhea" id="RHEA-COMP:11605"/>
        <dbReference type="ChEBI" id="CHEBI:15377"/>
        <dbReference type="ChEBI" id="CHEBI:30013"/>
        <dbReference type="ChEBI" id="CHEBI:43474"/>
        <dbReference type="ChEBI" id="CHEBI:61977"/>
        <dbReference type="EC" id="3.1.3.16"/>
    </reaction>
</comment>
<evidence type="ECO:0000256" key="4">
    <source>
        <dbReference type="ARBA" id="ARBA00022912"/>
    </source>
</evidence>
<dbReference type="GO" id="GO:0004722">
    <property type="term" value="F:protein serine/threonine phosphatase activity"/>
    <property type="evidence" value="ECO:0007669"/>
    <property type="project" value="UniProtKB-EC"/>
</dbReference>
<dbReference type="GO" id="GO:0097723">
    <property type="term" value="P:amoeboid sperm motility"/>
    <property type="evidence" value="ECO:0007669"/>
    <property type="project" value="UniProtKB-ARBA"/>
</dbReference>
<dbReference type="SUPFAM" id="SSF56300">
    <property type="entry name" value="Metallo-dependent phosphatases"/>
    <property type="match status" value="1"/>
</dbReference>
<evidence type="ECO:0000256" key="8">
    <source>
        <dbReference type="ARBA" id="ARBA00048336"/>
    </source>
</evidence>
<dbReference type="GO" id="GO:0018991">
    <property type="term" value="P:egg-laying behavior"/>
    <property type="evidence" value="ECO:0007669"/>
    <property type="project" value="UniProtKB-ARBA"/>
</dbReference>
<keyword evidence="13" id="KW-1185">Reference proteome</keyword>
<dbReference type="GO" id="GO:0046872">
    <property type="term" value="F:metal ion binding"/>
    <property type="evidence" value="ECO:0007669"/>
    <property type="project" value="UniProtKB-KW"/>
</dbReference>
<dbReference type="InterPro" id="IPR004843">
    <property type="entry name" value="Calcineurin-like_PHP"/>
</dbReference>
<feature type="domain" description="Serine/threonine specific protein phosphatases" evidence="11">
    <location>
        <begin position="138"/>
        <end position="143"/>
    </location>
</feature>
<dbReference type="GO" id="GO:0007060">
    <property type="term" value="P:male meiosis chromosome segregation"/>
    <property type="evidence" value="ECO:0007669"/>
    <property type="project" value="UniProtKB-ARBA"/>
</dbReference>
<evidence type="ECO:0000259" key="11">
    <source>
        <dbReference type="PROSITE" id="PS00125"/>
    </source>
</evidence>
<comment type="catalytic activity">
    <reaction evidence="7">
        <text>O-phospho-L-seryl-[protein] + H2O = L-seryl-[protein] + phosphate</text>
        <dbReference type="Rhea" id="RHEA:20629"/>
        <dbReference type="Rhea" id="RHEA-COMP:9863"/>
        <dbReference type="Rhea" id="RHEA-COMP:11604"/>
        <dbReference type="ChEBI" id="CHEBI:15377"/>
        <dbReference type="ChEBI" id="CHEBI:29999"/>
        <dbReference type="ChEBI" id="CHEBI:43474"/>
        <dbReference type="ChEBI" id="CHEBI:83421"/>
        <dbReference type="EC" id="3.1.3.16"/>
    </reaction>
</comment>
<dbReference type="PANTHER" id="PTHR11668:SF513">
    <property type="entry name" value="SERINE_THREONINE-PROTEIN PHOSPHATASE"/>
    <property type="match status" value="1"/>
</dbReference>
<comment type="similarity">
    <text evidence="1 10">Belongs to the PPP phosphatase family.</text>
</comment>
<dbReference type="InterPro" id="IPR029052">
    <property type="entry name" value="Metallo-depent_PP-like"/>
</dbReference>
<dbReference type="GO" id="GO:0005634">
    <property type="term" value="C:nucleus"/>
    <property type="evidence" value="ECO:0007669"/>
    <property type="project" value="TreeGrafter"/>
</dbReference>
<sequence>MSETVHVDDIIRQLVSLRKRSPSSAQKTVISRSRDEPSYSLPQQQATPEATLLALNQAARELLLGQPMLLELAAPVNVVGDVHGQFHDLLRHFDYLGYPPAANYLFLGDYVDRGMMSVETISLVLAYKVKYPRNFFLLRGNHECAAINRIYGFYDECKRKYSVKLWKSFTDTFNCLPIAAIVEGSIFCTHGGLSPELKKMEQVRRTSRPTDIPDRGLVCDLVWSDPGQGVDGWIPNDRGVSWIFGRDIVKKFLDEQGLSLIVRGHQVVEDGYEFFANRALVTVFSAPNYCGEFDNAGATMSISENLICSFSILKVSVLRTRCVHQMRRACRGSMELLTSQPMLLELNSSLNVLGDFHNQFHDLLSLRLPWLFSIRQ</sequence>
<keyword evidence="2" id="KW-0479">Metal-binding</keyword>
<dbReference type="EMBL" id="CAJPEV010000212">
    <property type="protein sequence ID" value="CAG0882444.1"/>
    <property type="molecule type" value="Genomic_DNA"/>
</dbReference>
<evidence type="ECO:0000256" key="7">
    <source>
        <dbReference type="ARBA" id="ARBA00047761"/>
    </source>
</evidence>
<dbReference type="Proteomes" id="UP000677054">
    <property type="component" value="Unassembled WGS sequence"/>
</dbReference>
<reference evidence="12" key="1">
    <citation type="submission" date="2020-11" db="EMBL/GenBank/DDBJ databases">
        <authorList>
            <person name="Tran Van P."/>
        </authorList>
    </citation>
    <scope>NUCLEOTIDE SEQUENCE</scope>
</reference>
<dbReference type="PANTHER" id="PTHR11668">
    <property type="entry name" value="SERINE/THREONINE PROTEIN PHOSPHATASE"/>
    <property type="match status" value="1"/>
</dbReference>
<dbReference type="FunFam" id="3.60.21.10:FF:000026">
    <property type="entry name" value="Serine/threonine-protein phosphatase"/>
    <property type="match status" value="1"/>
</dbReference>
<gene>
    <name evidence="12" type="ORF">DSTB1V02_LOCUS2043</name>
</gene>
<evidence type="ECO:0000256" key="9">
    <source>
        <dbReference type="ARBA" id="ARBA00054219"/>
    </source>
</evidence>
<evidence type="ECO:0000256" key="1">
    <source>
        <dbReference type="ARBA" id="ARBA00008294"/>
    </source>
</evidence>
<evidence type="ECO:0000256" key="3">
    <source>
        <dbReference type="ARBA" id="ARBA00022801"/>
    </source>
</evidence>
<dbReference type="InterPro" id="IPR050341">
    <property type="entry name" value="PP1_catalytic_subunit"/>
</dbReference>
<evidence type="ECO:0000313" key="13">
    <source>
        <dbReference type="Proteomes" id="UP000677054"/>
    </source>
</evidence>